<evidence type="ECO:0000313" key="8">
    <source>
        <dbReference type="Proteomes" id="UP001208567"/>
    </source>
</evidence>
<dbReference type="EMBL" id="BRXR01000001">
    <property type="protein sequence ID" value="GLC29663.1"/>
    <property type="molecule type" value="Genomic_DNA"/>
</dbReference>
<comment type="caution">
    <text evidence="7">The sequence shown here is derived from an EMBL/GenBank/DDBJ whole genome shotgun (WGS) entry which is preliminary data.</text>
</comment>
<evidence type="ECO:0000256" key="3">
    <source>
        <dbReference type="SAM" id="MobiDB-lite"/>
    </source>
</evidence>
<sequence length="402" mass="44948">MRRVLSLILCFILAGGITVKADDLKDAQNQLNKVQDSLKIKKEELNNINKNKQKVEQDIKSLDTSMTSAASKVDSLNDSIVQLNSEVVTSQKELEKAQKEYNEQAQVFRERARAIYISGTTSYLDVFFSSKDFSDMLTRFEYVKRIMDYDRNLLKNMEYAKQNLEGWKAEVARKKTTTLSLKQQADAEVKNLQELTDKKKDIMKDLDNDKTAYEKAIAEEEAQSKNIAALIKQKEADKKKQDEEAKKQQNGGKTPTDKPKPGTPTFNGKYYKILDGSYRITSPYGYRIHPILNRRILHTGIDIAVGTGTAVHALADGKIIYAGWMSGYGNVVMIDHGNIISLYAHNSSISVGEGQQVKGGQVVCHSGSTGNSTGPHLHFEIRQANGETVDPMGYSPINVIKN</sequence>
<feature type="signal peptide" evidence="4">
    <location>
        <begin position="1"/>
        <end position="21"/>
    </location>
</feature>
<dbReference type="InterPro" id="IPR011055">
    <property type="entry name" value="Dup_hybrid_motif"/>
</dbReference>
<dbReference type="SUPFAM" id="SSF101447">
    <property type="entry name" value="Formin homology 2 domain (FH2 domain)"/>
    <property type="match status" value="1"/>
</dbReference>
<keyword evidence="2" id="KW-0175">Coiled coil</keyword>
<dbReference type="InterPro" id="IPR016047">
    <property type="entry name" value="M23ase_b-sheet_dom"/>
</dbReference>
<evidence type="ECO:0000256" key="4">
    <source>
        <dbReference type="SAM" id="SignalP"/>
    </source>
</evidence>
<dbReference type="InterPro" id="IPR057309">
    <property type="entry name" value="PcsB_CC"/>
</dbReference>
<proteinExistence type="predicted"/>
<evidence type="ECO:0000313" key="7">
    <source>
        <dbReference type="EMBL" id="GLC29663.1"/>
    </source>
</evidence>
<feature type="domain" description="M23ase beta-sheet core" evidence="5">
    <location>
        <begin position="298"/>
        <end position="391"/>
    </location>
</feature>
<feature type="compositionally biased region" description="Basic and acidic residues" evidence="3">
    <location>
        <begin position="233"/>
        <end position="247"/>
    </location>
</feature>
<dbReference type="RefSeq" id="WP_264848952.1">
    <property type="nucleotide sequence ID" value="NZ_BRXR01000001.1"/>
</dbReference>
<dbReference type="InterPro" id="IPR050570">
    <property type="entry name" value="Cell_wall_metabolism_enzyme"/>
</dbReference>
<feature type="region of interest" description="Disordered" evidence="3">
    <location>
        <begin position="233"/>
        <end position="267"/>
    </location>
</feature>
<evidence type="ECO:0000256" key="2">
    <source>
        <dbReference type="SAM" id="Coils"/>
    </source>
</evidence>
<gene>
    <name evidence="7" type="ORF">bsdE14_10730</name>
</gene>
<dbReference type="CDD" id="cd12797">
    <property type="entry name" value="M23_peptidase"/>
    <property type="match status" value="1"/>
</dbReference>
<feature type="chain" id="PRO_5047284857" evidence="4">
    <location>
        <begin position="22"/>
        <end position="402"/>
    </location>
</feature>
<dbReference type="PANTHER" id="PTHR21666">
    <property type="entry name" value="PEPTIDASE-RELATED"/>
    <property type="match status" value="1"/>
</dbReference>
<name>A0ABQ5N377_9CLOT</name>
<dbReference type="PANTHER" id="PTHR21666:SF270">
    <property type="entry name" value="MUREIN HYDROLASE ACTIVATOR ENVC"/>
    <property type="match status" value="1"/>
</dbReference>
<evidence type="ECO:0000259" key="6">
    <source>
        <dbReference type="Pfam" id="PF24568"/>
    </source>
</evidence>
<feature type="domain" description="Peptidoglycan hydrolase PcsB coiled-coil" evidence="6">
    <location>
        <begin position="95"/>
        <end position="165"/>
    </location>
</feature>
<reference evidence="7 8" key="1">
    <citation type="journal article" date="2024" name="Int. J. Syst. Evol. Microbiol.">
        <title>Clostridium omnivorum sp. nov., isolated from anoxic soil under the treatment of reductive soil disinfestation.</title>
        <authorList>
            <person name="Ueki A."/>
            <person name="Tonouchi A."/>
            <person name="Kaku N."/>
            <person name="Honma S."/>
            <person name="Ueki K."/>
        </authorList>
    </citation>
    <scope>NUCLEOTIDE SEQUENCE [LARGE SCALE GENOMIC DNA]</scope>
    <source>
        <strain evidence="7 8">E14</strain>
    </source>
</reference>
<feature type="coiled-coil region" evidence="2">
    <location>
        <begin position="24"/>
        <end position="111"/>
    </location>
</feature>
<dbReference type="Proteomes" id="UP001208567">
    <property type="component" value="Unassembled WGS sequence"/>
</dbReference>
<accession>A0ABQ5N377</accession>
<keyword evidence="8" id="KW-1185">Reference proteome</keyword>
<dbReference type="Pfam" id="PF01551">
    <property type="entry name" value="Peptidase_M23"/>
    <property type="match status" value="1"/>
</dbReference>
<evidence type="ECO:0000259" key="5">
    <source>
        <dbReference type="Pfam" id="PF01551"/>
    </source>
</evidence>
<evidence type="ECO:0000256" key="1">
    <source>
        <dbReference type="ARBA" id="ARBA00022729"/>
    </source>
</evidence>
<dbReference type="Gene3D" id="6.10.250.3150">
    <property type="match status" value="1"/>
</dbReference>
<dbReference type="Gene3D" id="2.70.70.10">
    <property type="entry name" value="Glucose Permease (Domain IIA)"/>
    <property type="match status" value="1"/>
</dbReference>
<dbReference type="SUPFAM" id="SSF51261">
    <property type="entry name" value="Duplicated hybrid motif"/>
    <property type="match status" value="1"/>
</dbReference>
<keyword evidence="1 4" id="KW-0732">Signal</keyword>
<organism evidence="7 8">
    <name type="scientific">Clostridium omnivorum</name>
    <dbReference type="NCBI Taxonomy" id="1604902"/>
    <lineage>
        <taxon>Bacteria</taxon>
        <taxon>Bacillati</taxon>
        <taxon>Bacillota</taxon>
        <taxon>Clostridia</taxon>
        <taxon>Eubacteriales</taxon>
        <taxon>Clostridiaceae</taxon>
        <taxon>Clostridium</taxon>
    </lineage>
</organism>
<dbReference type="Pfam" id="PF24568">
    <property type="entry name" value="CC_PcsB"/>
    <property type="match status" value="1"/>
</dbReference>
<protein>
    <submittedName>
        <fullName evidence="7">Metalloendopeptidase</fullName>
    </submittedName>
</protein>